<dbReference type="PANTHER" id="PTHR36155:SF1">
    <property type="entry name" value="BLL5354 PROTEIN"/>
    <property type="match status" value="1"/>
</dbReference>
<dbReference type="RefSeq" id="WP_108309620.1">
    <property type="nucleotide sequence ID" value="NZ_CP020921.1"/>
</dbReference>
<dbReference type="OrthoDB" id="9785212at2"/>
<dbReference type="Gene3D" id="3.40.1520.10">
    <property type="entry name" value="Ta1353-like"/>
    <property type="match status" value="1"/>
</dbReference>
<dbReference type="KEGG" id="taci:TDSAC_1504"/>
<sequence length="162" mass="17598">MKLELKKINFPGDANIILGQAHFIKTIEDIYEIIVSSNPAAKFGIAFSEASGDCLIRTEGNDEELINIAVQNLISLSCGHSFIIVLKDAFPINVLNSLKNCQEVVSIFCATANNVKVVVSYDDEGNGGILGVIDGLKPKGVENLEDKSKRKAFLRKIGYKLG</sequence>
<evidence type="ECO:0000313" key="2">
    <source>
        <dbReference type="Proteomes" id="UP000244792"/>
    </source>
</evidence>
<organism evidence="1 2">
    <name type="scientific">Thermodesulfobium acidiphilum</name>
    <dbReference type="NCBI Taxonomy" id="1794699"/>
    <lineage>
        <taxon>Bacteria</taxon>
        <taxon>Pseudomonadati</taxon>
        <taxon>Thermodesulfobiota</taxon>
        <taxon>Thermodesulfobiia</taxon>
        <taxon>Thermodesulfobiales</taxon>
        <taxon>Thermodesulfobiaceae</taxon>
        <taxon>Thermodesulfobium</taxon>
    </lineage>
</organism>
<accession>A0A2R4W210</accession>
<dbReference type="EMBL" id="CP020921">
    <property type="protein sequence ID" value="AWB10843.1"/>
    <property type="molecule type" value="Genomic_DNA"/>
</dbReference>
<evidence type="ECO:0000313" key="1">
    <source>
        <dbReference type="EMBL" id="AWB10843.1"/>
    </source>
</evidence>
<dbReference type="SUPFAM" id="SSF103165">
    <property type="entry name" value="Ta1353-like"/>
    <property type="match status" value="1"/>
</dbReference>
<proteinExistence type="predicted"/>
<dbReference type="Pfam" id="PF04008">
    <property type="entry name" value="Adenosine_kin"/>
    <property type="match status" value="1"/>
</dbReference>
<name>A0A2R4W210_THEAF</name>
<protein>
    <recommendedName>
        <fullName evidence="3">Adenosine monophosphate-protein transferase</fullName>
    </recommendedName>
</protein>
<dbReference type="InterPro" id="IPR007153">
    <property type="entry name" value="Adenosine_kinase"/>
</dbReference>
<dbReference type="Proteomes" id="UP000244792">
    <property type="component" value="Chromosome"/>
</dbReference>
<dbReference type="AlphaFoldDB" id="A0A2R4W210"/>
<dbReference type="PANTHER" id="PTHR36155">
    <property type="entry name" value="BLL5354 PROTEIN"/>
    <property type="match status" value="1"/>
</dbReference>
<dbReference type="InterPro" id="IPR036902">
    <property type="entry name" value="Ta1353-like_sf"/>
</dbReference>
<gene>
    <name evidence="1" type="ORF">TDSAC_1504</name>
</gene>
<reference evidence="1 2" key="1">
    <citation type="submission" date="2017-04" db="EMBL/GenBank/DDBJ databases">
        <title>Genomic insights into metabolism of Thermodesulfobium acidiphilum.</title>
        <authorList>
            <person name="Toshchakov S.V."/>
            <person name="Frolov E.N."/>
            <person name="Kublanov I.V."/>
            <person name="Samarov N.I."/>
            <person name="Novikov A."/>
            <person name="Lebedinsky A.V."/>
            <person name="Bonch-Osmolovskaya E.A."/>
            <person name="Chernyh N.A."/>
        </authorList>
    </citation>
    <scope>NUCLEOTIDE SEQUENCE [LARGE SCALE GENOMIC DNA]</scope>
    <source>
        <strain evidence="1 2">3127-1</strain>
    </source>
</reference>
<evidence type="ECO:0008006" key="3">
    <source>
        <dbReference type="Google" id="ProtNLM"/>
    </source>
</evidence>
<keyword evidence="2" id="KW-1185">Reference proteome</keyword>